<dbReference type="PANTHER" id="PTHR17608">
    <property type="entry name" value="GENETIC SUPPRESSOR ELEMENT 1"/>
    <property type="match status" value="1"/>
</dbReference>
<feature type="domain" description="Genetic suppressor element-like" evidence="2">
    <location>
        <begin position="619"/>
        <end position="757"/>
    </location>
</feature>
<evidence type="ECO:0000313" key="3">
    <source>
        <dbReference type="EMBL" id="ESO82761.1"/>
    </source>
</evidence>
<dbReference type="RefSeq" id="XP_009066554.1">
    <property type="nucleotide sequence ID" value="XM_009068306.1"/>
</dbReference>
<feature type="compositionally biased region" description="Basic and acidic residues" evidence="1">
    <location>
        <begin position="417"/>
        <end position="433"/>
    </location>
</feature>
<dbReference type="PANTHER" id="PTHR17608:SF4">
    <property type="entry name" value="GENETIC SUPPRESSOR ELEMENT 1"/>
    <property type="match status" value="1"/>
</dbReference>
<dbReference type="InterPro" id="IPR022207">
    <property type="entry name" value="GSE-like"/>
</dbReference>
<feature type="region of interest" description="Disordered" evidence="1">
    <location>
        <begin position="87"/>
        <end position="146"/>
    </location>
</feature>
<dbReference type="HOGENOM" id="CLU_306589_0_0_1"/>
<dbReference type="Proteomes" id="UP000030746">
    <property type="component" value="Unassembled WGS sequence"/>
</dbReference>
<accession>V3ZPI3</accession>
<reference evidence="3 4" key="1">
    <citation type="journal article" date="2013" name="Nature">
        <title>Insights into bilaterian evolution from three spiralian genomes.</title>
        <authorList>
            <person name="Simakov O."/>
            <person name="Marletaz F."/>
            <person name="Cho S.J."/>
            <person name="Edsinger-Gonzales E."/>
            <person name="Havlak P."/>
            <person name="Hellsten U."/>
            <person name="Kuo D.H."/>
            <person name="Larsson T."/>
            <person name="Lv J."/>
            <person name="Arendt D."/>
            <person name="Savage R."/>
            <person name="Osoegawa K."/>
            <person name="de Jong P."/>
            <person name="Grimwood J."/>
            <person name="Chapman J.A."/>
            <person name="Shapiro H."/>
            <person name="Aerts A."/>
            <person name="Otillar R.P."/>
            <person name="Terry A.Y."/>
            <person name="Boore J.L."/>
            <person name="Grigoriev I.V."/>
            <person name="Lindberg D.R."/>
            <person name="Seaver E.C."/>
            <person name="Weisblat D.A."/>
            <person name="Putnam N.H."/>
            <person name="Rokhsar D.S."/>
        </authorList>
    </citation>
    <scope>NUCLEOTIDE SEQUENCE [LARGE SCALE GENOMIC DNA]</scope>
</reference>
<dbReference type="OrthoDB" id="8744624at2759"/>
<keyword evidence="4" id="KW-1185">Reference proteome</keyword>
<feature type="compositionally biased region" description="Basic and acidic residues" evidence="1">
    <location>
        <begin position="178"/>
        <end position="197"/>
    </location>
</feature>
<dbReference type="AlphaFoldDB" id="V3ZPI3"/>
<dbReference type="CTD" id="20248104"/>
<feature type="compositionally biased region" description="Polar residues" evidence="1">
    <location>
        <begin position="117"/>
        <end position="128"/>
    </location>
</feature>
<feature type="region of interest" description="Disordered" evidence="1">
    <location>
        <begin position="178"/>
        <end position="198"/>
    </location>
</feature>
<feature type="compositionally biased region" description="Basic and acidic residues" evidence="1">
    <location>
        <begin position="347"/>
        <end position="410"/>
    </location>
</feature>
<feature type="compositionally biased region" description="Low complexity" evidence="1">
    <location>
        <begin position="94"/>
        <end position="108"/>
    </location>
</feature>
<name>V3ZPI3_LOTGI</name>
<organism evidence="3 4">
    <name type="scientific">Lottia gigantea</name>
    <name type="common">Giant owl limpet</name>
    <dbReference type="NCBI Taxonomy" id="225164"/>
    <lineage>
        <taxon>Eukaryota</taxon>
        <taxon>Metazoa</taxon>
        <taxon>Spiralia</taxon>
        <taxon>Lophotrochozoa</taxon>
        <taxon>Mollusca</taxon>
        <taxon>Gastropoda</taxon>
        <taxon>Patellogastropoda</taxon>
        <taxon>Lottioidea</taxon>
        <taxon>Lottiidae</taxon>
        <taxon>Lottia</taxon>
    </lineage>
</organism>
<feature type="compositionally biased region" description="Basic and acidic residues" evidence="1">
    <location>
        <begin position="505"/>
        <end position="515"/>
    </location>
</feature>
<feature type="compositionally biased region" description="Low complexity" evidence="1">
    <location>
        <begin position="134"/>
        <end position="146"/>
    </location>
</feature>
<evidence type="ECO:0000259" key="2">
    <source>
        <dbReference type="Pfam" id="PF12540"/>
    </source>
</evidence>
<proteinExistence type="predicted"/>
<feature type="compositionally biased region" description="Acidic residues" evidence="1">
    <location>
        <begin position="642"/>
        <end position="653"/>
    </location>
</feature>
<feature type="region of interest" description="Disordered" evidence="1">
    <location>
        <begin position="332"/>
        <end position="448"/>
    </location>
</feature>
<sequence>MESEEGLKVIGNISYCLVQGNKPPPLTMLSPAGSKVARNTATVPPLNQVSPSNGLNSVTSNSALNATRTSSFAAALRKLAYQAKDPADEVIKHSSPNSNNSSPRSSTPKRAPPPLVYSSQSTTLTSPPVVTIAPTPSHQHSSTTSLSANTDHIARHGLDRIPSGHSLSSSYESIALKQEREQRPLSGHSRDDDRNSKDGLSMAHAARITPQSSTSGGLMTGNRDDITRGFQPYRHGDDIRPPVPPGFGMDPAYAAYHSALLASHYSHPAYRLEDPLLLERYRMMQPSLMMPFSHPGMMAAAAAAGHHGVHPLLAGGRYPPELLHQYPYISPSAAQSLDPRSPALSAERARLEEERQREIDREKEKDREKEREKEKWREKEREKEATQRLREREIERERMKMERQEHERHYLAQNSHHQNDINHRIDHRDEGSKHGSITQGTPRDSYNDKYKQQQRHDHHIKQQSLLDHRNHHREYGRNMMSVEGQRRSDIELSRGQPPPLISPKEPGELTHHRSDTGLFRPFEKESRSSYPLEIPTVHNRKLEHSVQPLKIPQREITQDKHKNYLGEHDQMRSLHANHDRRENNHDNYSLKRQYNDVNKMKSSEVSNELMPNNKIVHVAVSKLDKEEARLREARLKGTYHSDDDEEDMDDSEKEEDKIERMMLIRNGPPMPLDKSVNKLKFLSSLGLFTIRRKKDKDFERYRKRRKYFREQSLSPIIVEEDTKSKSESLTIPKLDPDILCSELDYPNKCNFLSSFKLQHLEKEERKELCLIREACQLEKKRRLGGTDVKDERLSTQLDKKGIKRKRVEDNNNTDLLNTEPIQLTLAQLQQRHQQQTKLNNLHNKMSDNRSTVIFPTESCDRGKILSREFAEQFHESVLQTTREKELQSRLGNSRHDGTNLSSDKTSPSKHHVSSDGIGCSSLSDQSETSSFRWPGITAVMEAYQRHSEEQKSEHGILSERCKKLQSENRDLNKKAEALSKAMAMLLEQQKHFEEERNRNQAAIEKLTKPLRQLR</sequence>
<feature type="compositionally biased region" description="Basic and acidic residues" evidence="1">
    <location>
        <begin position="881"/>
        <end position="897"/>
    </location>
</feature>
<gene>
    <name evidence="3" type="ORF">LOTGIDRAFT_229786</name>
</gene>
<dbReference type="InterPro" id="IPR042337">
    <property type="entry name" value="GSE1"/>
</dbReference>
<feature type="region of interest" description="Disordered" evidence="1">
    <location>
        <begin position="634"/>
        <end position="654"/>
    </location>
</feature>
<feature type="region of interest" description="Disordered" evidence="1">
    <location>
        <begin position="486"/>
        <end position="515"/>
    </location>
</feature>
<evidence type="ECO:0000313" key="4">
    <source>
        <dbReference type="Proteomes" id="UP000030746"/>
    </source>
</evidence>
<evidence type="ECO:0000256" key="1">
    <source>
        <dbReference type="SAM" id="MobiDB-lite"/>
    </source>
</evidence>
<dbReference type="EMBL" id="KB203854">
    <property type="protein sequence ID" value="ESO82761.1"/>
    <property type="molecule type" value="Genomic_DNA"/>
</dbReference>
<feature type="region of interest" description="Disordered" evidence="1">
    <location>
        <begin position="992"/>
        <end position="1014"/>
    </location>
</feature>
<feature type="region of interest" description="Disordered" evidence="1">
    <location>
        <begin position="880"/>
        <end position="928"/>
    </location>
</feature>
<protein>
    <recommendedName>
        <fullName evidence="2">Genetic suppressor element-like domain-containing protein</fullName>
    </recommendedName>
</protein>
<feature type="compositionally biased region" description="Polar residues" evidence="1">
    <location>
        <begin position="435"/>
        <end position="444"/>
    </location>
</feature>
<dbReference type="OMA" id="SGMNHES"/>
<dbReference type="KEGG" id="lgi:LOTGIDRAFT_229786"/>
<dbReference type="GeneID" id="20248104"/>
<dbReference type="STRING" id="225164.V3ZPI3"/>
<dbReference type="Pfam" id="PF12540">
    <property type="entry name" value="DUF3736"/>
    <property type="match status" value="1"/>
</dbReference>